<dbReference type="Pfam" id="PF01047">
    <property type="entry name" value="MarR"/>
    <property type="match status" value="1"/>
</dbReference>
<accession>A0AAN1T1H1</accession>
<organism evidence="2 3">
    <name type="scientific">Ferrigenium kumadai</name>
    <dbReference type="NCBI Taxonomy" id="1682490"/>
    <lineage>
        <taxon>Bacteria</taxon>
        <taxon>Pseudomonadati</taxon>
        <taxon>Pseudomonadota</taxon>
        <taxon>Betaproteobacteria</taxon>
        <taxon>Nitrosomonadales</taxon>
        <taxon>Gallionellaceae</taxon>
        <taxon>Ferrigenium</taxon>
    </lineage>
</organism>
<dbReference type="EMBL" id="AP019536">
    <property type="protein sequence ID" value="BBI99669.1"/>
    <property type="molecule type" value="Genomic_DNA"/>
</dbReference>
<dbReference type="KEGG" id="fku:FGKAn22_13620"/>
<dbReference type="InterPro" id="IPR036388">
    <property type="entry name" value="WH-like_DNA-bd_sf"/>
</dbReference>
<evidence type="ECO:0000259" key="1">
    <source>
        <dbReference type="Pfam" id="PF01047"/>
    </source>
</evidence>
<dbReference type="Proteomes" id="UP001319121">
    <property type="component" value="Chromosome"/>
</dbReference>
<proteinExistence type="predicted"/>
<dbReference type="AlphaFoldDB" id="A0AAN1T1H1"/>
<reference evidence="2 3" key="1">
    <citation type="submission" date="2019-03" db="EMBL/GenBank/DDBJ databases">
        <title>Complete genome sequence of Ferrigenium kumadai strain An22, a microaerophilic iron-oxidizing bacterium isolated from a paddy field soil.</title>
        <authorList>
            <person name="Watanabe T."/>
            <person name="Asakawa S."/>
        </authorList>
    </citation>
    <scope>NUCLEOTIDE SEQUENCE [LARGE SCALE GENOMIC DNA]</scope>
    <source>
        <strain evidence="2 3">An22</strain>
    </source>
</reference>
<dbReference type="Gene3D" id="1.10.10.10">
    <property type="entry name" value="Winged helix-like DNA-binding domain superfamily/Winged helix DNA-binding domain"/>
    <property type="match status" value="1"/>
</dbReference>
<evidence type="ECO:0000313" key="3">
    <source>
        <dbReference type="Proteomes" id="UP001319121"/>
    </source>
</evidence>
<feature type="domain" description="HTH marR-type" evidence="1">
    <location>
        <begin position="43"/>
        <end position="73"/>
    </location>
</feature>
<sequence>MFEKQHLPHLRTHEDFDIVIEVGFHQENGTPLTLKGLVLLNITSPATVQRRICALVERGVITRTRCPSDRRSVELGVSTQTRELIERYVHMFSTINEIR</sequence>
<name>A0AAN1T1H1_9PROT</name>
<dbReference type="SUPFAM" id="SSF46785">
    <property type="entry name" value="Winged helix' DNA-binding domain"/>
    <property type="match status" value="1"/>
</dbReference>
<gene>
    <name evidence="2" type="ORF">FGKAn22_13620</name>
</gene>
<dbReference type="InterPro" id="IPR036390">
    <property type="entry name" value="WH_DNA-bd_sf"/>
</dbReference>
<evidence type="ECO:0000313" key="2">
    <source>
        <dbReference type="EMBL" id="BBI99669.1"/>
    </source>
</evidence>
<keyword evidence="3" id="KW-1185">Reference proteome</keyword>
<dbReference type="GO" id="GO:0003700">
    <property type="term" value="F:DNA-binding transcription factor activity"/>
    <property type="evidence" value="ECO:0007669"/>
    <property type="project" value="InterPro"/>
</dbReference>
<dbReference type="InterPro" id="IPR000835">
    <property type="entry name" value="HTH_MarR-typ"/>
</dbReference>
<protein>
    <recommendedName>
        <fullName evidence="1">HTH marR-type domain-containing protein</fullName>
    </recommendedName>
</protein>